<proteinExistence type="predicted"/>
<dbReference type="NCBIfam" id="NF033707">
    <property type="entry name" value="T9SS_sortase"/>
    <property type="match status" value="1"/>
</dbReference>
<dbReference type="GO" id="GO:0006508">
    <property type="term" value="P:proteolysis"/>
    <property type="evidence" value="ECO:0007669"/>
    <property type="project" value="InterPro"/>
</dbReference>
<evidence type="ECO:0000313" key="4">
    <source>
        <dbReference type="Proteomes" id="UP000321204"/>
    </source>
</evidence>
<feature type="domain" description="Gingipain" evidence="2">
    <location>
        <begin position="409"/>
        <end position="782"/>
    </location>
</feature>
<dbReference type="CDD" id="cd02258">
    <property type="entry name" value="Peptidase_C25_N"/>
    <property type="match status" value="1"/>
</dbReference>
<evidence type="ECO:0000256" key="1">
    <source>
        <dbReference type="ARBA" id="ARBA00022729"/>
    </source>
</evidence>
<keyword evidence="4" id="KW-1185">Reference proteome</keyword>
<evidence type="ECO:0000259" key="2">
    <source>
        <dbReference type="Pfam" id="PF01364"/>
    </source>
</evidence>
<dbReference type="InterPro" id="IPR029030">
    <property type="entry name" value="Caspase-like_dom_sf"/>
</dbReference>
<dbReference type="RefSeq" id="WP_146787179.1">
    <property type="nucleotide sequence ID" value="NZ_BAABIO010000001.1"/>
</dbReference>
<dbReference type="OrthoDB" id="9809780at2"/>
<dbReference type="Pfam" id="PF01364">
    <property type="entry name" value="Peptidase_C25"/>
    <property type="match status" value="1"/>
</dbReference>
<dbReference type="GO" id="GO:0008234">
    <property type="term" value="F:cysteine-type peptidase activity"/>
    <property type="evidence" value="ECO:0007669"/>
    <property type="project" value="InterPro"/>
</dbReference>
<name>A0A5B8UKA2_9BACT</name>
<organism evidence="3 4">
    <name type="scientific">Flavisolibacter ginsenosidimutans</name>
    <dbReference type="NCBI Taxonomy" id="661481"/>
    <lineage>
        <taxon>Bacteria</taxon>
        <taxon>Pseudomonadati</taxon>
        <taxon>Bacteroidota</taxon>
        <taxon>Chitinophagia</taxon>
        <taxon>Chitinophagales</taxon>
        <taxon>Chitinophagaceae</taxon>
        <taxon>Flavisolibacter</taxon>
    </lineage>
</organism>
<reference evidence="3 4" key="1">
    <citation type="journal article" date="2015" name="Int. J. Syst. Evol. Microbiol.">
        <title>Flavisolibacter ginsenosidimutans sp. nov., with ginsenoside-converting activity isolated from soil used for cultivating ginseng.</title>
        <authorList>
            <person name="Zhao Y."/>
            <person name="Liu Q."/>
            <person name="Kang M.S."/>
            <person name="Jin F."/>
            <person name="Yu H."/>
            <person name="Im W.T."/>
        </authorList>
    </citation>
    <scope>NUCLEOTIDE SEQUENCE [LARGE SCALE GENOMIC DNA]</scope>
    <source>
        <strain evidence="3 4">Gsoil 636</strain>
    </source>
</reference>
<gene>
    <name evidence="3" type="primary">porU</name>
    <name evidence="3" type="ORF">FSB75_11275</name>
</gene>
<dbReference type="SUPFAM" id="SSF52129">
    <property type="entry name" value="Caspase-like"/>
    <property type="match status" value="1"/>
</dbReference>
<evidence type="ECO:0000313" key="3">
    <source>
        <dbReference type="EMBL" id="QEC56450.1"/>
    </source>
</evidence>
<dbReference type="InterPro" id="IPR029031">
    <property type="entry name" value="Gingipain_N_sf"/>
</dbReference>
<accession>A0A5B8UKA2</accession>
<dbReference type="KEGG" id="fgg:FSB75_11275"/>
<dbReference type="EMBL" id="CP042433">
    <property type="protein sequence ID" value="QEC56450.1"/>
    <property type="molecule type" value="Genomic_DNA"/>
</dbReference>
<dbReference type="AlphaFoldDB" id="A0A5B8UKA2"/>
<dbReference type="Gene3D" id="3.40.50.1460">
    <property type="match status" value="1"/>
</dbReference>
<dbReference type="Proteomes" id="UP000321204">
    <property type="component" value="Chromosome"/>
</dbReference>
<dbReference type="Gene3D" id="3.40.50.10390">
    <property type="entry name" value="Gingipain r, domain 1"/>
    <property type="match status" value="1"/>
</dbReference>
<dbReference type="Gene3D" id="2.60.40.4070">
    <property type="match status" value="1"/>
</dbReference>
<sequence length="1145" mass="125950">MNSTKPLWRPSGRLRYILVLVMSFQFVAAQRGYKPASVLATGTWYKISAPAEGVYKIDAAFLNSLGISGSIPSAQIRLFGRTGGMLPESNAASRIDDLEEIAVSVEDGGDGQLNGGDYILFYSTGPDEWKKDSVNRRFTHRKNLYTDKAFYFLTIGGTGKRIATQTSPLAASINVTSFDERFFHELDTVNFLSSGKEWYGEEFSALPGHSLNRSFVLPLSDILPAPATLITAAAARSANNSSGFAASVNNVLVQQFSVPPVTTGTYDRYVQETQKADNFIPAGSNPAVYYTYSPGSINSQGWLNWFEVFCRRSLTLPADRQLTFRDWNSVGNSTVQFNLSADAATQVWDVTNPLQPVKMLSANNGGKVSFTNDALQLREYAAFSQTFLSPKAEGRAANQNLHATAATDYFIVAPSQFLSQAQRLAQFHQQRDGLVSVIVTPEQIFNEFSAGIPDPTAIRDFVKMYFDKYASTWNQKPKHLLLFGKASYDYKDRFPNNTALVPAYESVSSIDPLSTYTSDDFFGFLEDAEDINSTAVNTLDIGIGRIPAKTVEEAKAFVDKLMDYHSPAAFGPWQNNLDFIADDEDQNLHLQDAETLTSTVGPTAPVFNEHKIYLDAFQQESGSAGGRYPQANVAVNSDIYNGTLLWNYSGHGGPQRLAEEVILDQSIVNTWNNQYRLPLFITATCDFAPYDNPYANSLGENLLLRPKTGAIALMTTTRVVFAFSNRILNNNYLKVALQADASGRYKTLGEAVQSSKNLTYTSSGDIVNNRKFTLLGDPAMSLAFPALRVQATTLNGKNILTQSDTLSATEFVNVQGELQNNGGALQTDFNGTVYLSLFDKPKVVTTLGNDPTSIPVSFVDQSNVLFKGKATAAAGKFSFQFRLPKDINFQYGAGKVSLYAQDGTKSGNGYSTSVVVGGIAQGGFADNLGPEIKAYLNDDRFVNGSITNTAPVLLLKLFDSSGINTGSSGIDHDIVATLDGNNSQYFVLNNFYETDVNSYQKGTVRFQLPQLAPGLHSLKIKAWDAMNNSSETVLNFTVINNEELRLEHVLNYPNPFTTQTSFWFEHNYPGIDLFVKVDVFTISGKRIKTLTKTINTDGNRSIELNWDGRDEWGEKVGKGVYLYHLLAKAPNGKTAAIWERMVLLQ</sequence>
<protein>
    <submittedName>
        <fullName evidence="3">Type IX secretion system sortase PorU</fullName>
    </submittedName>
</protein>
<dbReference type="InterPro" id="IPR001769">
    <property type="entry name" value="Gingipain"/>
</dbReference>
<keyword evidence="1" id="KW-0732">Signal</keyword>